<organism evidence="2">
    <name type="scientific">Arundo donax</name>
    <name type="common">Giant reed</name>
    <name type="synonym">Donax arundinaceus</name>
    <dbReference type="NCBI Taxonomy" id="35708"/>
    <lineage>
        <taxon>Eukaryota</taxon>
        <taxon>Viridiplantae</taxon>
        <taxon>Streptophyta</taxon>
        <taxon>Embryophyta</taxon>
        <taxon>Tracheophyta</taxon>
        <taxon>Spermatophyta</taxon>
        <taxon>Magnoliopsida</taxon>
        <taxon>Liliopsida</taxon>
        <taxon>Poales</taxon>
        <taxon>Poaceae</taxon>
        <taxon>PACMAD clade</taxon>
        <taxon>Arundinoideae</taxon>
        <taxon>Arundineae</taxon>
        <taxon>Arundo</taxon>
    </lineage>
</organism>
<dbReference type="AlphaFoldDB" id="A0A0A9HJP0"/>
<reference evidence="2" key="1">
    <citation type="submission" date="2014-09" db="EMBL/GenBank/DDBJ databases">
        <authorList>
            <person name="Magalhaes I.L.F."/>
            <person name="Oliveira U."/>
            <person name="Santos F.R."/>
            <person name="Vidigal T.H.D.A."/>
            <person name="Brescovit A.D."/>
            <person name="Santos A.J."/>
        </authorList>
    </citation>
    <scope>NUCLEOTIDE SEQUENCE</scope>
    <source>
        <tissue evidence="2">Shoot tissue taken approximately 20 cm above the soil surface</tissue>
    </source>
</reference>
<protein>
    <submittedName>
        <fullName evidence="2">AT-HSFC1</fullName>
    </submittedName>
</protein>
<accession>A0A0A9HJP0</accession>
<feature type="region of interest" description="Disordered" evidence="1">
    <location>
        <begin position="46"/>
        <end position="67"/>
    </location>
</feature>
<dbReference type="EMBL" id="GBRH01160496">
    <property type="protein sequence ID" value="JAE37400.1"/>
    <property type="molecule type" value="Transcribed_RNA"/>
</dbReference>
<feature type="compositionally biased region" description="Gly residues" evidence="1">
    <location>
        <begin position="56"/>
        <end position="67"/>
    </location>
</feature>
<reference evidence="2" key="2">
    <citation type="journal article" date="2015" name="Data Brief">
        <title>Shoot transcriptome of the giant reed, Arundo donax.</title>
        <authorList>
            <person name="Barrero R.A."/>
            <person name="Guerrero F.D."/>
            <person name="Moolhuijzen P."/>
            <person name="Goolsby J.A."/>
            <person name="Tidwell J."/>
            <person name="Bellgard S.E."/>
            <person name="Bellgard M.I."/>
        </authorList>
    </citation>
    <scope>NUCLEOTIDE SEQUENCE</scope>
    <source>
        <tissue evidence="2">Shoot tissue taken approximately 20 cm above the soil surface</tissue>
    </source>
</reference>
<evidence type="ECO:0000256" key="1">
    <source>
        <dbReference type="SAM" id="MobiDB-lite"/>
    </source>
</evidence>
<sequence length="153" mass="15634">MPMPPPPLPPAKCGTCCTPQVAVGSKEGRTIAGFCSTHCQSSQSMAAPPRASSASDGGGGGAAGGSGEAVGRWCWRCMRRRFFSAACSMRLRVTPSGSSASLSRKDMSWSGRSSVACRRRLICASSSPMAACSCRSRCTSSSSASLSSSPPPC</sequence>
<name>A0A0A9HJP0_ARUDO</name>
<proteinExistence type="predicted"/>
<feature type="compositionally biased region" description="Low complexity" evidence="1">
    <location>
        <begin position="46"/>
        <end position="55"/>
    </location>
</feature>
<evidence type="ECO:0000313" key="2">
    <source>
        <dbReference type="EMBL" id="JAE37400.1"/>
    </source>
</evidence>